<protein>
    <recommendedName>
        <fullName evidence="5">Transmembrane protein</fullName>
    </recommendedName>
</protein>
<evidence type="ECO:0008006" key="5">
    <source>
        <dbReference type="Google" id="ProtNLM"/>
    </source>
</evidence>
<feature type="compositionally biased region" description="Polar residues" evidence="1">
    <location>
        <begin position="664"/>
        <end position="676"/>
    </location>
</feature>
<sequence>MNDEHSPQSYVTTNYLPLETDVEKIIDPSHSKPSTWRIKFFKYGPFATHFFVTVLVASVCLGYLDGSTFNVNSRRPQYREVDGSVAHATFYALVQSDITTAVSLAATITRVAGGWWATGYIWRSAFVAMERGGISAKGLSQAISNRPPAPHHFTRKSSMVIIYIALFATFATDYFSAALTGSFVWEAAIMRIPGRIPLTGITGGAGQDMNMQSAAVLYQSSNSSSSSPDLDWQRLVVAMGFAYAMVAWGTLQSDSILNVTEPSAPFRRVIQGAQYIPTNSTLTKIIMPYFAPDAFEWVQDPYLVLTERQKSLLTPAYDGYNPFVTNVTGGLLPDTKWGTGPPIPTSGPLPVSESRLFAFLIYIDLFEVGSSSSCPQNYTIDPGSQIKLFTPVQPTSVVSAISCFAIANVSVKVPMYRAGVISCESCQVISPNVVEAQAPFSLLGDFFTSDALGMVPFLGTQLLLSNSTIPLNYGTLRNLAIELTSRAYQAAWAAMSDLLLLRSDTTAVQIALPTLRAKVIHWRVYLWVVLHLWVLTLGLLFTYFQRYCDHPWVEDPTMAVFWLDTRAVLTDSEGQGILDPWQPETEIHEGEMLILEQNEGGQRSVQVKMSSGSRQRSVQVERSSGSRRRRYSNSIPLQHRMPPSSSTILGEECRESVEPLIGTSVPTTLHTSSSEPTGIPENCAE</sequence>
<organism evidence="3 4">
    <name type="scientific">Laccaria amethystina LaAM-08-1</name>
    <dbReference type="NCBI Taxonomy" id="1095629"/>
    <lineage>
        <taxon>Eukaryota</taxon>
        <taxon>Fungi</taxon>
        <taxon>Dikarya</taxon>
        <taxon>Basidiomycota</taxon>
        <taxon>Agaricomycotina</taxon>
        <taxon>Agaricomycetes</taxon>
        <taxon>Agaricomycetidae</taxon>
        <taxon>Agaricales</taxon>
        <taxon>Agaricineae</taxon>
        <taxon>Hydnangiaceae</taxon>
        <taxon>Laccaria</taxon>
    </lineage>
</organism>
<reference evidence="3 4" key="1">
    <citation type="submission" date="2014-04" db="EMBL/GenBank/DDBJ databases">
        <authorList>
            <consortium name="DOE Joint Genome Institute"/>
            <person name="Kuo A."/>
            <person name="Kohler A."/>
            <person name="Nagy L.G."/>
            <person name="Floudas D."/>
            <person name="Copeland A."/>
            <person name="Barry K.W."/>
            <person name="Cichocki N."/>
            <person name="Veneault-Fourrey C."/>
            <person name="LaButti K."/>
            <person name="Lindquist E.A."/>
            <person name="Lipzen A."/>
            <person name="Lundell T."/>
            <person name="Morin E."/>
            <person name="Murat C."/>
            <person name="Sun H."/>
            <person name="Tunlid A."/>
            <person name="Henrissat B."/>
            <person name="Grigoriev I.V."/>
            <person name="Hibbett D.S."/>
            <person name="Martin F."/>
            <person name="Nordberg H.P."/>
            <person name="Cantor M.N."/>
            <person name="Hua S.X."/>
        </authorList>
    </citation>
    <scope>NUCLEOTIDE SEQUENCE [LARGE SCALE GENOMIC DNA]</scope>
    <source>
        <strain evidence="3 4">LaAM-08-1</strain>
    </source>
</reference>
<feature type="transmembrane region" description="Helical" evidence="2">
    <location>
        <begin position="46"/>
        <end position="64"/>
    </location>
</feature>
<keyword evidence="2" id="KW-0472">Membrane</keyword>
<evidence type="ECO:0000256" key="1">
    <source>
        <dbReference type="SAM" id="MobiDB-lite"/>
    </source>
</evidence>
<proteinExistence type="predicted"/>
<accession>A0A0C9WJD2</accession>
<dbReference type="OrthoDB" id="3208378at2759"/>
<keyword evidence="4" id="KW-1185">Reference proteome</keyword>
<dbReference type="HOGENOM" id="CLU_026866_0_0_1"/>
<dbReference type="Proteomes" id="UP000054477">
    <property type="component" value="Unassembled WGS sequence"/>
</dbReference>
<keyword evidence="2" id="KW-0812">Transmembrane</keyword>
<reference evidence="4" key="2">
    <citation type="submission" date="2015-01" db="EMBL/GenBank/DDBJ databases">
        <title>Evolutionary Origins and Diversification of the Mycorrhizal Mutualists.</title>
        <authorList>
            <consortium name="DOE Joint Genome Institute"/>
            <consortium name="Mycorrhizal Genomics Consortium"/>
            <person name="Kohler A."/>
            <person name="Kuo A."/>
            <person name="Nagy L.G."/>
            <person name="Floudas D."/>
            <person name="Copeland A."/>
            <person name="Barry K.W."/>
            <person name="Cichocki N."/>
            <person name="Veneault-Fourrey C."/>
            <person name="LaButti K."/>
            <person name="Lindquist E.A."/>
            <person name="Lipzen A."/>
            <person name="Lundell T."/>
            <person name="Morin E."/>
            <person name="Murat C."/>
            <person name="Riley R."/>
            <person name="Ohm R."/>
            <person name="Sun H."/>
            <person name="Tunlid A."/>
            <person name="Henrissat B."/>
            <person name="Grigoriev I.V."/>
            <person name="Hibbett D.S."/>
            <person name="Martin F."/>
        </authorList>
    </citation>
    <scope>NUCLEOTIDE SEQUENCE [LARGE SCALE GENOMIC DNA]</scope>
    <source>
        <strain evidence="4">LaAM-08-1</strain>
    </source>
</reference>
<dbReference type="STRING" id="1095629.A0A0C9WJD2"/>
<name>A0A0C9WJD2_9AGAR</name>
<feature type="transmembrane region" description="Helical" evidence="2">
    <location>
        <begin position="160"/>
        <end position="185"/>
    </location>
</feature>
<evidence type="ECO:0000313" key="3">
    <source>
        <dbReference type="EMBL" id="KIJ94489.1"/>
    </source>
</evidence>
<dbReference type="EMBL" id="KN838790">
    <property type="protein sequence ID" value="KIJ94489.1"/>
    <property type="molecule type" value="Genomic_DNA"/>
</dbReference>
<feature type="region of interest" description="Disordered" evidence="1">
    <location>
        <begin position="604"/>
        <end position="685"/>
    </location>
</feature>
<dbReference type="AlphaFoldDB" id="A0A0C9WJD2"/>
<gene>
    <name evidence="3" type="ORF">K443DRAFT_641568</name>
</gene>
<keyword evidence="2" id="KW-1133">Transmembrane helix</keyword>
<evidence type="ECO:0000313" key="4">
    <source>
        <dbReference type="Proteomes" id="UP000054477"/>
    </source>
</evidence>
<feature type="compositionally biased region" description="Low complexity" evidence="1">
    <location>
        <begin position="610"/>
        <end position="623"/>
    </location>
</feature>
<feature type="transmembrane region" description="Helical" evidence="2">
    <location>
        <begin position="524"/>
        <end position="544"/>
    </location>
</feature>
<evidence type="ECO:0000256" key="2">
    <source>
        <dbReference type="SAM" id="Phobius"/>
    </source>
</evidence>